<dbReference type="Gene3D" id="2.70.70.10">
    <property type="entry name" value="Glucose Permease (Domain IIA)"/>
    <property type="match status" value="1"/>
</dbReference>
<evidence type="ECO:0000313" key="6">
    <source>
        <dbReference type="Proteomes" id="UP001239215"/>
    </source>
</evidence>
<dbReference type="PANTHER" id="PTHR21666">
    <property type="entry name" value="PEPTIDASE-RELATED"/>
    <property type="match status" value="1"/>
</dbReference>
<evidence type="ECO:0000259" key="4">
    <source>
        <dbReference type="Pfam" id="PF01551"/>
    </source>
</evidence>
<gene>
    <name evidence="5" type="ORF">QE405_000415</name>
</gene>
<feature type="compositionally biased region" description="Low complexity" evidence="2">
    <location>
        <begin position="169"/>
        <end position="190"/>
    </location>
</feature>
<dbReference type="InterPro" id="IPR016047">
    <property type="entry name" value="M23ase_b-sheet_dom"/>
</dbReference>
<dbReference type="InterPro" id="IPR050570">
    <property type="entry name" value="Cell_wall_metabolism_enzyme"/>
</dbReference>
<dbReference type="CDD" id="cd12797">
    <property type="entry name" value="M23_peptidase"/>
    <property type="match status" value="1"/>
</dbReference>
<dbReference type="AlphaFoldDB" id="A0AAJ1WZW7"/>
<accession>A0AAJ1WZW7</accession>
<dbReference type="InterPro" id="IPR011055">
    <property type="entry name" value="Dup_hybrid_motif"/>
</dbReference>
<evidence type="ECO:0000256" key="2">
    <source>
        <dbReference type="SAM" id="MobiDB-lite"/>
    </source>
</evidence>
<feature type="signal peptide" evidence="3">
    <location>
        <begin position="1"/>
        <end position="26"/>
    </location>
</feature>
<protein>
    <submittedName>
        <fullName evidence="5">Murein DD-endopeptidase MepM/ murein hydrolase activator NlpD</fullName>
    </submittedName>
</protein>
<dbReference type="EMBL" id="JAUTAN010000001">
    <property type="protein sequence ID" value="MDQ1103131.1"/>
    <property type="molecule type" value="Genomic_DNA"/>
</dbReference>
<keyword evidence="1 3" id="KW-0732">Signal</keyword>
<dbReference type="Pfam" id="PF01551">
    <property type="entry name" value="Peptidase_M23"/>
    <property type="match status" value="1"/>
</dbReference>
<dbReference type="PANTHER" id="PTHR21666:SF289">
    <property type="entry name" value="L-ALA--D-GLU ENDOPEPTIDASE"/>
    <property type="match status" value="1"/>
</dbReference>
<keyword evidence="5" id="KW-0378">Hydrolase</keyword>
<dbReference type="Proteomes" id="UP001239215">
    <property type="component" value="Unassembled WGS sequence"/>
</dbReference>
<dbReference type="SUPFAM" id="SSF51261">
    <property type="entry name" value="Duplicated hybrid motif"/>
    <property type="match status" value="1"/>
</dbReference>
<reference evidence="5" key="1">
    <citation type="submission" date="2023-07" db="EMBL/GenBank/DDBJ databases">
        <title>Functional and genomic diversity of the sorghum phyllosphere microbiome.</title>
        <authorList>
            <person name="Shade A."/>
        </authorList>
    </citation>
    <scope>NUCLEOTIDE SEQUENCE</scope>
    <source>
        <strain evidence="5">SORGH_AS_1067</strain>
    </source>
</reference>
<feature type="domain" description="M23ase beta-sheet core" evidence="4">
    <location>
        <begin position="56"/>
        <end position="149"/>
    </location>
</feature>
<evidence type="ECO:0000313" key="5">
    <source>
        <dbReference type="EMBL" id="MDQ1103131.1"/>
    </source>
</evidence>
<evidence type="ECO:0000256" key="3">
    <source>
        <dbReference type="SAM" id="SignalP"/>
    </source>
</evidence>
<dbReference type="GO" id="GO:0004222">
    <property type="term" value="F:metalloendopeptidase activity"/>
    <property type="evidence" value="ECO:0007669"/>
    <property type="project" value="TreeGrafter"/>
</dbReference>
<dbReference type="RefSeq" id="WP_307198571.1">
    <property type="nucleotide sequence ID" value="NZ_JAUTAN010000001.1"/>
</dbReference>
<feature type="chain" id="PRO_5042492028" evidence="3">
    <location>
        <begin position="27"/>
        <end position="227"/>
    </location>
</feature>
<name>A0AAJ1WZW7_9ACTN</name>
<comment type="caution">
    <text evidence="5">The sequence shown here is derived from an EMBL/GenBank/DDBJ whole genome shotgun (WGS) entry which is preliminary data.</text>
</comment>
<evidence type="ECO:0000256" key="1">
    <source>
        <dbReference type="ARBA" id="ARBA00022729"/>
    </source>
</evidence>
<feature type="region of interest" description="Disordered" evidence="2">
    <location>
        <begin position="165"/>
        <end position="227"/>
    </location>
</feature>
<organism evidence="5 6">
    <name type="scientific">Nocardioides zeae</name>
    <dbReference type="NCBI Taxonomy" id="1457234"/>
    <lineage>
        <taxon>Bacteria</taxon>
        <taxon>Bacillati</taxon>
        <taxon>Actinomycetota</taxon>
        <taxon>Actinomycetes</taxon>
        <taxon>Propionibacteriales</taxon>
        <taxon>Nocardioidaceae</taxon>
        <taxon>Nocardioides</taxon>
    </lineage>
</organism>
<proteinExistence type="predicted"/>
<sequence length="227" mass="22837">MPRPRRAVLPALALVALLLNGGATHAADDPVGSWPLRPEPTVVTRFDPPTNPYGAGHRGVDLLGRPGQTVHAALPGTVAFAGRIAGRGVVVVGHGATRTTYEPVAASVSVGDAVAGGAPIGTVEPTGSHCAPRTCLHWGWREGEQYLDPLRLVGDGPVRLVPLDGLGGRATARPRPARPARPAAVSPSTAGAVEPRARSGRAGSGRAGSGRAGSGHAGSGHAGLRAI</sequence>
<feature type="compositionally biased region" description="Gly residues" evidence="2">
    <location>
        <begin position="202"/>
        <end position="221"/>
    </location>
</feature>